<evidence type="ECO:0000313" key="2">
    <source>
        <dbReference type="Proteomes" id="UP001055811"/>
    </source>
</evidence>
<organism evidence="1 2">
    <name type="scientific">Cichorium intybus</name>
    <name type="common">Chicory</name>
    <dbReference type="NCBI Taxonomy" id="13427"/>
    <lineage>
        <taxon>Eukaryota</taxon>
        <taxon>Viridiplantae</taxon>
        <taxon>Streptophyta</taxon>
        <taxon>Embryophyta</taxon>
        <taxon>Tracheophyta</taxon>
        <taxon>Spermatophyta</taxon>
        <taxon>Magnoliopsida</taxon>
        <taxon>eudicotyledons</taxon>
        <taxon>Gunneridae</taxon>
        <taxon>Pentapetalae</taxon>
        <taxon>asterids</taxon>
        <taxon>campanulids</taxon>
        <taxon>Asterales</taxon>
        <taxon>Asteraceae</taxon>
        <taxon>Cichorioideae</taxon>
        <taxon>Cichorieae</taxon>
        <taxon>Cichoriinae</taxon>
        <taxon>Cichorium</taxon>
    </lineage>
</organism>
<accession>A0ACB9E3A1</accession>
<dbReference type="Proteomes" id="UP001055811">
    <property type="component" value="Linkage Group LG04"/>
</dbReference>
<reference evidence="2" key="1">
    <citation type="journal article" date="2022" name="Mol. Ecol. Resour.">
        <title>The genomes of chicory, endive, great burdock and yacon provide insights into Asteraceae palaeo-polyploidization history and plant inulin production.</title>
        <authorList>
            <person name="Fan W."/>
            <person name="Wang S."/>
            <person name="Wang H."/>
            <person name="Wang A."/>
            <person name="Jiang F."/>
            <person name="Liu H."/>
            <person name="Zhao H."/>
            <person name="Xu D."/>
            <person name="Zhang Y."/>
        </authorList>
    </citation>
    <scope>NUCLEOTIDE SEQUENCE [LARGE SCALE GENOMIC DNA]</scope>
    <source>
        <strain evidence="2">cv. Punajuju</strain>
    </source>
</reference>
<dbReference type="EMBL" id="CM042012">
    <property type="protein sequence ID" value="KAI3753315.1"/>
    <property type="molecule type" value="Genomic_DNA"/>
</dbReference>
<comment type="caution">
    <text evidence="1">The sequence shown here is derived from an EMBL/GenBank/DDBJ whole genome shotgun (WGS) entry which is preliminary data.</text>
</comment>
<reference evidence="1 2" key="2">
    <citation type="journal article" date="2022" name="Mol. Ecol. Resour.">
        <title>The genomes of chicory, endive, great burdock and yacon provide insights into Asteraceae paleo-polyploidization history and plant inulin production.</title>
        <authorList>
            <person name="Fan W."/>
            <person name="Wang S."/>
            <person name="Wang H."/>
            <person name="Wang A."/>
            <person name="Jiang F."/>
            <person name="Liu H."/>
            <person name="Zhao H."/>
            <person name="Xu D."/>
            <person name="Zhang Y."/>
        </authorList>
    </citation>
    <scope>NUCLEOTIDE SEQUENCE [LARGE SCALE GENOMIC DNA]</scope>
    <source>
        <strain evidence="2">cv. Punajuju</strain>
        <tissue evidence="1">Leaves</tissue>
    </source>
</reference>
<sequence length="156" mass="17475">MACSSGGTTTTSSGGSDLQGEIDQRKKRRMLSNRESARRSRMRKQKHLDDLMTQLSQLRKESTQIMSSISMTTQHFMSVEAENSVLRAQVAELSHWLDSLNDIIAAMKQPIHAGSGFVEEQYEGGYTEFGDEFTNNSLNNLFACQPIMASPDMILY</sequence>
<proteinExistence type="predicted"/>
<gene>
    <name evidence="1" type="ORF">L2E82_25365</name>
</gene>
<name>A0ACB9E3A1_CICIN</name>
<protein>
    <submittedName>
        <fullName evidence="1">Uncharacterized protein</fullName>
    </submittedName>
</protein>
<evidence type="ECO:0000313" key="1">
    <source>
        <dbReference type="EMBL" id="KAI3753315.1"/>
    </source>
</evidence>
<keyword evidence="2" id="KW-1185">Reference proteome</keyword>